<proteinExistence type="predicted"/>
<dbReference type="KEGG" id="hch:HCH_07007"/>
<dbReference type="HOGENOM" id="CLU_2206344_0_0_6"/>
<evidence type="ECO:0000313" key="1">
    <source>
        <dbReference type="EMBL" id="ABC33622.1"/>
    </source>
</evidence>
<dbReference type="OrthoDB" id="9860516at2"/>
<evidence type="ECO:0000313" key="2">
    <source>
        <dbReference type="Proteomes" id="UP000000238"/>
    </source>
</evidence>
<protein>
    <submittedName>
        <fullName evidence="1">Uncharacterized protein</fullName>
    </submittedName>
</protein>
<sequence>MDSKLIEFPRDLFKEVRRIAARESFPLALAILDRYDNDTQSIAVNQEEAQHLVDVVGYEATRVSLKCPYTDEHPDYDDELAEEWDEVCQSIHPHTVNCFKQHFEIDE</sequence>
<keyword evidence="2" id="KW-1185">Reference proteome</keyword>
<gene>
    <name evidence="1" type="ordered locus">HCH_07007</name>
</gene>
<reference evidence="1 2" key="1">
    <citation type="journal article" date="2005" name="Nucleic Acids Res.">
        <title>Genomic blueprint of Hahella chejuensis, a marine microbe producing an algicidal agent.</title>
        <authorList>
            <person name="Jeong H."/>
            <person name="Yim J.H."/>
            <person name="Lee C."/>
            <person name="Choi S.-H."/>
            <person name="Park Y.K."/>
            <person name="Yoon S.H."/>
            <person name="Hur C.-G."/>
            <person name="Kang H.-Y."/>
            <person name="Kim D."/>
            <person name="Lee H.H."/>
            <person name="Park K.H."/>
            <person name="Park S.-H."/>
            <person name="Park H.-S."/>
            <person name="Lee H.K."/>
            <person name="Oh T.K."/>
            <person name="Kim J.F."/>
        </authorList>
    </citation>
    <scope>NUCLEOTIDE SEQUENCE [LARGE SCALE GENOMIC DNA]</scope>
    <source>
        <strain evidence="1 2">KCTC 2396</strain>
    </source>
</reference>
<dbReference type="EMBL" id="CP000155">
    <property type="protein sequence ID" value="ABC33622.1"/>
    <property type="molecule type" value="Genomic_DNA"/>
</dbReference>
<organism evidence="1 2">
    <name type="scientific">Hahella chejuensis (strain KCTC 2396)</name>
    <dbReference type="NCBI Taxonomy" id="349521"/>
    <lineage>
        <taxon>Bacteria</taxon>
        <taxon>Pseudomonadati</taxon>
        <taxon>Pseudomonadota</taxon>
        <taxon>Gammaproteobacteria</taxon>
        <taxon>Oceanospirillales</taxon>
        <taxon>Hahellaceae</taxon>
        <taxon>Hahella</taxon>
    </lineage>
</organism>
<dbReference type="Proteomes" id="UP000000238">
    <property type="component" value="Chromosome"/>
</dbReference>
<accession>Q2S6V2</accession>
<dbReference type="AlphaFoldDB" id="Q2S6V2"/>
<dbReference type="RefSeq" id="WP_011400672.1">
    <property type="nucleotide sequence ID" value="NC_007645.1"/>
</dbReference>
<name>Q2S6V2_HAHCH</name>